<sequence>MPLRSLLISLTGAVAASAIAAFCGRYGFAALPTSAVILGGLMLLMMVGQWSTLVYYAFSPKQLTFDEQAVVYGRKIYPYAEMSNVGSYVGKAATEILMSDGKQLLLRWDIWQAAEIWERLLEERTLPYLWRKVHAALERGEKVEFGPGASLDQDVLILREGRIAIATISTIRFVNQSDTGAQSRTLHIADEHQELSVDEGHLRNQHVLLAVLAEKLSAN</sequence>
<dbReference type="RefSeq" id="WP_184705673.1">
    <property type="nucleotide sequence ID" value="NZ_JACHBG010000007.1"/>
</dbReference>
<dbReference type="AlphaFoldDB" id="A0A7X0IU34"/>
<keyword evidence="1" id="KW-1133">Transmembrane helix</keyword>
<gene>
    <name evidence="3" type="ORF">GGD46_003342</name>
</gene>
<name>A0A7X0IU34_9HYPH</name>
<dbReference type="Proteomes" id="UP000565576">
    <property type="component" value="Unassembled WGS sequence"/>
</dbReference>
<keyword evidence="1" id="KW-0472">Membrane</keyword>
<proteinExistence type="predicted"/>
<reference evidence="3 4" key="1">
    <citation type="submission" date="2020-08" db="EMBL/GenBank/DDBJ databases">
        <title>Genomic Encyclopedia of Type Strains, Phase IV (KMG-V): Genome sequencing to study the core and pangenomes of soil and plant-associated prokaryotes.</title>
        <authorList>
            <person name="Whitman W."/>
        </authorList>
    </citation>
    <scope>NUCLEOTIDE SEQUENCE [LARGE SCALE GENOMIC DNA]</scope>
    <source>
        <strain evidence="3 4">SEMIA 4060</strain>
    </source>
</reference>
<feature type="transmembrane region" description="Helical" evidence="1">
    <location>
        <begin position="36"/>
        <end position="58"/>
    </location>
</feature>
<evidence type="ECO:0000256" key="1">
    <source>
        <dbReference type="SAM" id="Phobius"/>
    </source>
</evidence>
<comment type="caution">
    <text evidence="3">The sequence shown here is derived from an EMBL/GenBank/DDBJ whole genome shotgun (WGS) entry which is preliminary data.</text>
</comment>
<evidence type="ECO:0000313" key="3">
    <source>
        <dbReference type="EMBL" id="MBB6486047.1"/>
    </source>
</evidence>
<organism evidence="3 4">
    <name type="scientific">Rhizobium lusitanum</name>
    <dbReference type="NCBI Taxonomy" id="293958"/>
    <lineage>
        <taxon>Bacteria</taxon>
        <taxon>Pseudomonadati</taxon>
        <taxon>Pseudomonadota</taxon>
        <taxon>Alphaproteobacteria</taxon>
        <taxon>Hyphomicrobiales</taxon>
        <taxon>Rhizobiaceae</taxon>
        <taxon>Rhizobium/Agrobacterium group</taxon>
        <taxon>Rhizobium</taxon>
    </lineage>
</organism>
<feature type="chain" id="PRO_5031463816" evidence="2">
    <location>
        <begin position="21"/>
        <end position="219"/>
    </location>
</feature>
<evidence type="ECO:0000256" key="2">
    <source>
        <dbReference type="SAM" id="SignalP"/>
    </source>
</evidence>
<accession>A0A7X0IU34</accession>
<keyword evidence="2" id="KW-0732">Signal</keyword>
<feature type="signal peptide" evidence="2">
    <location>
        <begin position="1"/>
        <end position="20"/>
    </location>
</feature>
<keyword evidence="1" id="KW-0812">Transmembrane</keyword>
<evidence type="ECO:0000313" key="4">
    <source>
        <dbReference type="Proteomes" id="UP000565576"/>
    </source>
</evidence>
<protein>
    <submittedName>
        <fullName evidence="3">Uncharacterized protein</fullName>
    </submittedName>
</protein>
<dbReference type="EMBL" id="JACHBG010000007">
    <property type="protein sequence ID" value="MBB6486047.1"/>
    <property type="molecule type" value="Genomic_DNA"/>
</dbReference>